<keyword evidence="2" id="KW-0964">Secreted</keyword>
<dbReference type="AlphaFoldDB" id="A0A4R6AKC5"/>
<dbReference type="CDD" id="cd02795">
    <property type="entry name" value="CBM6-CBM35-CBM36_like"/>
    <property type="match status" value="1"/>
</dbReference>
<evidence type="ECO:0000256" key="2">
    <source>
        <dbReference type="ARBA" id="ARBA00022525"/>
    </source>
</evidence>
<evidence type="ECO:0000256" key="3">
    <source>
        <dbReference type="ARBA" id="ARBA00022729"/>
    </source>
</evidence>
<proteinExistence type="predicted"/>
<dbReference type="EMBL" id="SMZO01000059">
    <property type="protein sequence ID" value="TDL84711.1"/>
    <property type="molecule type" value="Genomic_DNA"/>
</dbReference>
<dbReference type="OrthoDB" id="9773411at2"/>
<reference evidence="5 6" key="1">
    <citation type="submission" date="2019-03" db="EMBL/GenBank/DDBJ databases">
        <title>Rhodobacteraceae bacterium SM1902, a new member of the family Rhodobacteraceae isolated from Yantai.</title>
        <authorList>
            <person name="Sun Y."/>
        </authorList>
    </citation>
    <scope>NUCLEOTIDE SEQUENCE [LARGE SCALE GENOMIC DNA]</scope>
    <source>
        <strain evidence="5 6">SM1902</strain>
    </source>
</reference>
<evidence type="ECO:0000313" key="6">
    <source>
        <dbReference type="Proteomes" id="UP000294562"/>
    </source>
</evidence>
<dbReference type="InterPro" id="IPR013783">
    <property type="entry name" value="Ig-like_fold"/>
</dbReference>
<evidence type="ECO:0000313" key="5">
    <source>
        <dbReference type="EMBL" id="TDL84711.1"/>
    </source>
</evidence>
<comment type="subcellular location">
    <subcellularLocation>
        <location evidence="1">Secreted</location>
    </subcellularLocation>
</comment>
<name>A0A4R6AKC5_9RHOB</name>
<dbReference type="Proteomes" id="UP000294562">
    <property type="component" value="Unassembled WGS sequence"/>
</dbReference>
<comment type="caution">
    <text evidence="5">The sequence shown here is derived from an EMBL/GenBank/DDBJ whole genome shotgun (WGS) entry which is preliminary data.</text>
</comment>
<evidence type="ECO:0000259" key="4">
    <source>
        <dbReference type="Pfam" id="PF17210"/>
    </source>
</evidence>
<dbReference type="Pfam" id="PF17210">
    <property type="entry name" value="SdrD_B"/>
    <property type="match status" value="1"/>
</dbReference>
<dbReference type="InterPro" id="IPR033764">
    <property type="entry name" value="Sdr_B"/>
</dbReference>
<feature type="domain" description="SD-repeat containing protein B" evidence="4">
    <location>
        <begin position="546"/>
        <end position="656"/>
    </location>
</feature>
<accession>A0A4R6AKC5</accession>
<dbReference type="Pfam" id="PF17963">
    <property type="entry name" value="Big_9"/>
    <property type="match status" value="1"/>
</dbReference>
<keyword evidence="6" id="KW-1185">Reference proteome</keyword>
<dbReference type="GO" id="GO:0005576">
    <property type="term" value="C:extracellular region"/>
    <property type="evidence" value="ECO:0007669"/>
    <property type="project" value="UniProtKB-SubCell"/>
</dbReference>
<keyword evidence="3" id="KW-0732">Signal</keyword>
<evidence type="ECO:0000256" key="1">
    <source>
        <dbReference type="ARBA" id="ARBA00004613"/>
    </source>
</evidence>
<organism evidence="5 6">
    <name type="scientific">Meridianimarinicoccus aquatilis</name>
    <dbReference type="NCBI Taxonomy" id="2552766"/>
    <lineage>
        <taxon>Bacteria</taxon>
        <taxon>Pseudomonadati</taxon>
        <taxon>Pseudomonadota</taxon>
        <taxon>Alphaproteobacteria</taxon>
        <taxon>Rhodobacterales</taxon>
        <taxon>Paracoccaceae</taxon>
        <taxon>Meridianimarinicoccus</taxon>
    </lineage>
</organism>
<sequence>MWIGQGRDDSLRHVAYPFLCRELRRVNNAMICRPSGAITNFQLYLQSYWSDKVGKGCNDDDTPEPDTCDGGTVVLIDENFDSGKIGDIDSIKSDGDWKVKNDALYTNGCNDGVLKFAPAELSGQTEAALSFRIKTPCIDPFESADSLKVVLVVDGETIVLDEFRLSGGEFKGSVSGMTFGETYTDLSYAAIDLPEGAEKIQIKFISSISARNEVIQIDDVKLTATGDACSDCPDGYTKISFNDLPRGTVVTDQYEGVTITAVANGNNKNNVFVIEAEDFDTITSASVVQNCRASDGEHVKTGSYGELETAFTGPTDSYKIAIDIQDECDGAGIVDVLVNGVNVGSFEVSGKEGGSGWTNGRDWGGEFSTFVLPNAIDIAQGDTVTIVYNDSNGGELGRIDKVSFIDQTIESQAMIFDTDNISGGDSDLSIGDGNVLIISEDNDSSDPDDNGKGGTLTFDFDDPTNVSSIVVIDTEEGGEINAYDADGNLIGSVDIPNLQDNTKATVDLGFEGVSKLEVVLDGSGAVDDLCYDDDDGPNDGNDPMTAQLGDTLFVDADRDGRQGDAVNAVAAGVTVYLLDADQNVLQSQTTAANGTYLFDNLAAGTYFVDFDEVAGFDFTTQNVGDTIGDSNVDANGLSEAINLAIGESNLTIDAGLVRENVDPETVDDAGMICANEVLEINALANDSDADGDTLSITQISGQSVNDGDTILLNGTATVNGSSVAFTGLSATLTGGTVSFDGEAAFFDLDIGEKAEVSISYTVEDGETGSAQGSMDLTFCGVAETVDELAASLPTGELIFQLLDETNPIATAPTPEDVFTVQLSGSGDARFDGVVFEQAYCASAFDPYLFGDGGTDINLAPQVPVTISLLDDSSTLGGSNNSNVGTGELDNMINWILNQDFNSATYAGTFTNGVIDSEVQSAIWTLTDSIVFNIQGLGENADIIAIRDLALQNGDFETGPGGKVGLYIAPTDEAVDAGHSQPFIVAIDFDSYDCLC</sequence>
<dbReference type="SUPFAM" id="SSF117074">
    <property type="entry name" value="Hypothetical protein PA1324"/>
    <property type="match status" value="1"/>
</dbReference>
<protein>
    <recommendedName>
        <fullName evidence="4">SD-repeat containing protein B domain-containing protein</fullName>
    </recommendedName>
</protein>
<gene>
    <name evidence="5" type="ORF">E2L05_17440</name>
</gene>
<dbReference type="Gene3D" id="2.60.40.10">
    <property type="entry name" value="Immunoglobulins"/>
    <property type="match status" value="1"/>
</dbReference>